<feature type="transmembrane region" description="Helical" evidence="1">
    <location>
        <begin position="34"/>
        <end position="54"/>
    </location>
</feature>
<evidence type="ECO:0008006" key="4">
    <source>
        <dbReference type="Google" id="ProtNLM"/>
    </source>
</evidence>
<proteinExistence type="predicted"/>
<evidence type="ECO:0000256" key="1">
    <source>
        <dbReference type="SAM" id="Phobius"/>
    </source>
</evidence>
<dbReference type="PANTHER" id="PTHR22943:SF248">
    <property type="entry name" value="SEVEN TM RECEPTOR"/>
    <property type="match status" value="1"/>
</dbReference>
<protein>
    <recommendedName>
        <fullName evidence="4">7TM GPCR serpentine receptor class x (Srx) domain-containing protein</fullName>
    </recommendedName>
</protein>
<keyword evidence="1" id="KW-0812">Transmembrane</keyword>
<dbReference type="Proteomes" id="UP000008281">
    <property type="component" value="Unassembled WGS sequence"/>
</dbReference>
<organism evidence="3">
    <name type="scientific">Caenorhabditis remanei</name>
    <name type="common">Caenorhabditis vulgaris</name>
    <dbReference type="NCBI Taxonomy" id="31234"/>
    <lineage>
        <taxon>Eukaryota</taxon>
        <taxon>Metazoa</taxon>
        <taxon>Ecdysozoa</taxon>
        <taxon>Nematoda</taxon>
        <taxon>Chromadorea</taxon>
        <taxon>Rhabditida</taxon>
        <taxon>Rhabditina</taxon>
        <taxon>Rhabditomorpha</taxon>
        <taxon>Rhabditoidea</taxon>
        <taxon>Rhabditidae</taxon>
        <taxon>Peloderinae</taxon>
        <taxon>Caenorhabditis</taxon>
    </lineage>
</organism>
<dbReference type="HOGENOM" id="CLU_132834_0_0_1"/>
<keyword evidence="3" id="KW-1185">Reference proteome</keyword>
<dbReference type="RefSeq" id="XP_003097630.2">
    <property type="nucleotide sequence ID" value="XM_003097582.2"/>
</dbReference>
<dbReference type="eggNOG" id="ENOG502TJTI">
    <property type="taxonomic scope" value="Eukaryota"/>
</dbReference>
<reference evidence="2" key="1">
    <citation type="submission" date="2007-07" db="EMBL/GenBank/DDBJ databases">
        <title>PCAP assembly of the Caenorhabditis remanei genome.</title>
        <authorList>
            <consortium name="The Caenorhabditis remanei Sequencing Consortium"/>
            <person name="Wilson R.K."/>
        </authorList>
    </citation>
    <scope>NUCLEOTIDE SEQUENCE [LARGE SCALE GENOMIC DNA]</scope>
    <source>
        <strain evidence="2">PB4641</strain>
    </source>
</reference>
<dbReference type="SUPFAM" id="SSF81321">
    <property type="entry name" value="Family A G protein-coupled receptor-like"/>
    <property type="match status" value="1"/>
</dbReference>
<dbReference type="KEGG" id="crq:GCK72_017266"/>
<evidence type="ECO:0000313" key="3">
    <source>
        <dbReference type="Proteomes" id="UP000008281"/>
    </source>
</evidence>
<dbReference type="InParanoid" id="E3N1Y2"/>
<dbReference type="PANTHER" id="PTHR22943">
    <property type="entry name" value="7-TRANSMEMBRANE DOMAIN RECEPTOR C.ELEGANS"/>
    <property type="match status" value="1"/>
</dbReference>
<dbReference type="Pfam" id="PF10326">
    <property type="entry name" value="7TM_GPCR_Str"/>
    <property type="match status" value="1"/>
</dbReference>
<dbReference type="InterPro" id="IPR019428">
    <property type="entry name" value="7TM_GPCR_serpentine_rcpt_Str"/>
</dbReference>
<accession>E3N1Y2</accession>
<dbReference type="GeneID" id="9826758"/>
<dbReference type="CTD" id="9826758"/>
<dbReference type="GO" id="GO:0005886">
    <property type="term" value="C:plasma membrane"/>
    <property type="evidence" value="ECO:0007669"/>
    <property type="project" value="TreeGrafter"/>
</dbReference>
<sequence length="172" mass="19971">MEEVVYNGPLLRICNRNSEDCELSIVTCMVAGLLVSYIITICGLMIYLGAMTYIKLSKYQTVWSDRMLKLQRQLWIALIVQTANPIFFMYLPILIMNIVPIFRISFGPYANLSMIAFTIYPPLDQIFIIYIINDFRQCVKKIFCGVVRRIRKQPVNNHHENNHTDTTGLNKL</sequence>
<feature type="transmembrane region" description="Helical" evidence="1">
    <location>
        <begin position="114"/>
        <end position="132"/>
    </location>
</feature>
<keyword evidence="1" id="KW-0472">Membrane</keyword>
<keyword evidence="1" id="KW-1133">Transmembrane helix</keyword>
<name>E3N1Y2_CAERE</name>
<dbReference type="GO" id="GO:0038022">
    <property type="term" value="F:G protein-coupled olfactory receptor activity"/>
    <property type="evidence" value="ECO:0007669"/>
    <property type="project" value="TreeGrafter"/>
</dbReference>
<dbReference type="GO" id="GO:0042048">
    <property type="term" value="P:olfactory behavior"/>
    <property type="evidence" value="ECO:0007669"/>
    <property type="project" value="TreeGrafter"/>
</dbReference>
<evidence type="ECO:0000313" key="2">
    <source>
        <dbReference type="EMBL" id="EFO83883.1"/>
    </source>
</evidence>
<gene>
    <name evidence="2" type="ORF">CRE_14843</name>
</gene>
<dbReference type="EMBL" id="DS268510">
    <property type="protein sequence ID" value="EFO83883.1"/>
    <property type="molecule type" value="Genomic_DNA"/>
</dbReference>
<feature type="transmembrane region" description="Helical" evidence="1">
    <location>
        <begin position="74"/>
        <end position="102"/>
    </location>
</feature>
<dbReference type="AlphaFoldDB" id="E3N1Y2"/>